<evidence type="ECO:0000313" key="3">
    <source>
        <dbReference type="Proteomes" id="UP001596052"/>
    </source>
</evidence>
<dbReference type="RefSeq" id="WP_377167515.1">
    <property type="nucleotide sequence ID" value="NZ_JBHSMQ010000004.1"/>
</dbReference>
<dbReference type="Proteomes" id="UP001596052">
    <property type="component" value="Unassembled WGS sequence"/>
</dbReference>
<accession>A0ABW0KR22</accession>
<gene>
    <name evidence="2" type="ORF">ACFQDI_13705</name>
</gene>
<dbReference type="Pfam" id="PF12697">
    <property type="entry name" value="Abhydrolase_6"/>
    <property type="match status" value="1"/>
</dbReference>
<organism evidence="2 3">
    <name type="scientific">Prosthecobacter fluviatilis</name>
    <dbReference type="NCBI Taxonomy" id="445931"/>
    <lineage>
        <taxon>Bacteria</taxon>
        <taxon>Pseudomonadati</taxon>
        <taxon>Verrucomicrobiota</taxon>
        <taxon>Verrucomicrobiia</taxon>
        <taxon>Verrucomicrobiales</taxon>
        <taxon>Verrucomicrobiaceae</taxon>
        <taxon>Prosthecobacter</taxon>
    </lineage>
</organism>
<dbReference type="PANTHER" id="PTHR45763">
    <property type="entry name" value="HYDROLASE, ALPHA/BETA FOLD FAMILY PROTEIN, EXPRESSED-RELATED"/>
    <property type="match status" value="1"/>
</dbReference>
<keyword evidence="3" id="KW-1185">Reference proteome</keyword>
<dbReference type="SUPFAM" id="SSF53474">
    <property type="entry name" value="alpha/beta-Hydrolases"/>
    <property type="match status" value="1"/>
</dbReference>
<dbReference type="GO" id="GO:0016787">
    <property type="term" value="F:hydrolase activity"/>
    <property type="evidence" value="ECO:0007669"/>
    <property type="project" value="UniProtKB-KW"/>
</dbReference>
<evidence type="ECO:0000313" key="2">
    <source>
        <dbReference type="EMBL" id="MFC5455915.1"/>
    </source>
</evidence>
<comment type="caution">
    <text evidence="2">The sequence shown here is derived from an EMBL/GenBank/DDBJ whole genome shotgun (WGS) entry which is preliminary data.</text>
</comment>
<reference evidence="3" key="1">
    <citation type="journal article" date="2019" name="Int. J. Syst. Evol. Microbiol.">
        <title>The Global Catalogue of Microorganisms (GCM) 10K type strain sequencing project: providing services to taxonomists for standard genome sequencing and annotation.</title>
        <authorList>
            <consortium name="The Broad Institute Genomics Platform"/>
            <consortium name="The Broad Institute Genome Sequencing Center for Infectious Disease"/>
            <person name="Wu L."/>
            <person name="Ma J."/>
        </authorList>
    </citation>
    <scope>NUCLEOTIDE SEQUENCE [LARGE SCALE GENOMIC DNA]</scope>
    <source>
        <strain evidence="3">CGMCC 4.1469</strain>
    </source>
</reference>
<dbReference type="Gene3D" id="3.40.50.1820">
    <property type="entry name" value="alpha/beta hydrolase"/>
    <property type="match status" value="1"/>
</dbReference>
<feature type="domain" description="AB hydrolase-1" evidence="1">
    <location>
        <begin position="31"/>
        <end position="273"/>
    </location>
</feature>
<dbReference type="InterPro" id="IPR029058">
    <property type="entry name" value="AB_hydrolase_fold"/>
</dbReference>
<sequence>MSDHTFTLSNGLRLGYCEYGDPRGEVAFYFHGWPSSRVQGSLFDAHAKKHGMRLICPDRPGIGLSDFQPHRTLLDWPDTLTQLAAHIGADNYHIIGWSGGGPYVLATALKLHKRVLSASIICGAPPLKFLGDRQMFWLYRFMIQLRHYFPTILGLVLRLGGVTAKGNPQKAPLRWLMRLLGEEDRRVLLLPGIFDVVRAATLGALDRGPRSVIADADIYLNEWGFEVSQVNFPIRFWHGKQDRNIAWTYTRQIAEIIPQAETHWSEIDGHYSLPITHSEQIITAALQKKVLAHPRRDRENFTAA</sequence>
<name>A0ABW0KR22_9BACT</name>
<proteinExistence type="predicted"/>
<keyword evidence="2" id="KW-0378">Hydrolase</keyword>
<dbReference type="PANTHER" id="PTHR45763:SF46">
    <property type="entry name" value="AB HYDROLASE-1 DOMAIN-CONTAINING PROTEIN"/>
    <property type="match status" value="1"/>
</dbReference>
<protein>
    <submittedName>
        <fullName evidence="2">Alpha/beta fold hydrolase</fullName>
    </submittedName>
</protein>
<dbReference type="InterPro" id="IPR000073">
    <property type="entry name" value="AB_hydrolase_1"/>
</dbReference>
<evidence type="ECO:0000259" key="1">
    <source>
        <dbReference type="Pfam" id="PF12697"/>
    </source>
</evidence>
<dbReference type="EMBL" id="JBHSMQ010000004">
    <property type="protein sequence ID" value="MFC5455915.1"/>
    <property type="molecule type" value="Genomic_DNA"/>
</dbReference>